<dbReference type="OrthoDB" id="9811276at2"/>
<evidence type="ECO:0000256" key="1">
    <source>
        <dbReference type="ARBA" id="ARBA00004167"/>
    </source>
</evidence>
<evidence type="ECO:0000313" key="8">
    <source>
        <dbReference type="EMBL" id="SFE59247.1"/>
    </source>
</evidence>
<sequence>MKPEEEIKKIVHQVEETAEKAIETTIETVKKVESSFVKWLKRLGKIKATILLLFLSILGLLQLSVVQTYLASKATNYLSELTGFETSIQKVSIQWLDKAVLKNVLIKDRLQNIMIEVDALEVNYSLLGLFQRKDIILDQVGLVGAKVNLINNAQDSSLNIQEWIDTAFGKGDPNDTTISDAKFIIREAYLQNTHFSYQDIRNDSLGKTEFDYFHFQLDSIDAEIENLVAKNDTIELQINTLSAINPVIDFPIKELRTFFRFCHKSMSFKKLYAHLGNSILRDSLVFRYQDPADFADFNNKIFIHAKLKESRLTFEDLAYFAPDLRQWKEKLILSGNLNGTVSKLKIKNLDLKFGQNSRLQGDIAMSGLPNIEETFIDYDFDNSQINLPDLQQYLNPDQYSRVSKFGLVKFSSELQGFYYDFVTHGDFNTNLGRLEADNIHLSLGENTNTYEGDLVTQDFNLGELLLIPDIIQKIDLKGKIKGKGFTPSTAEVDLDAHIKKFGIYGYTYQHIDIDAKLSKSLFEGKLAVNDSNFIFNADADIDLKDSTIQLQGRIEKALLDQIGLATQPTSLKTNIVINVKGLDLDNLDGTANVNHLDLVLNGKRLDLDYFLLVDKLISKNRRRITLASTIMNFAADGDFNLGTSIGHLTSLIEEYLLHFERNSDKTLQYYAKKYGVDLTPPKKKNGANGKNGNGTYAIPPFPNLQVSPYQIDYELSLKNLAPVFDFLQIDAKVAQNTKLSGVFKYGNESQITLKGNIDTLFYGNFETYFNRLNFNLSKNQDSTGVKGELNLFSRKEFILNEKNEVVLDIDSLKVNAQLADFQLKYNAYAKQSETTNSVDVKGSVYFLQNQAYLIDIEPSQFNLVKELWQNPEDSEILIQGREINFKNIILSNGQDYVSINGDISEDANKKLSVDIKNLDLNLFNEIVGFKLGGELSGFVRMQGLYDTEKLKIENELKIKDISIDNFLIGDIINTGVWDNSKKSMLINASIEREQRKTLICNGTYTPENKENPLDLKAELAEIEFRILEPFLADIASGFEGTASGELHITGSPATPIVEGSAFIRRGKFKINYLGATYTFSDRVYLEKDRIAFKRFRIRDDQRNLGLLEGSIFHKGFQDFSLDLKGSFKNFKLLDTKPTDESLYYGTAIGSGKLSIWGVGSSLNIGVDVKSEKGTKMYLAFDGYSTVEQKDFINYVEFSPKRIKDTTLQFIKPSHPKINLSHLLIDLAVEITPEAYVEIILDRKTGDIIRGNARGKVSMEYDSKADFQMFGNVEIVQGAYNFTFQNLFNKEFGIAAGSVINWNGDPLKGTMNIKATYLQRASLAPILPLDNNSNESPEVKRRYPVQVDLILKGELFSPEIKFDINFFDYPNTIVAGGQSISLANNIAAFKTRIANDEAELNRQVFSLILLKRLSAPNAFEGLGQSAAGSVSELLTNQLSYWMSQVDENLEVDIDLNGLDANALNTFQLRLSYSFLNGRVRVTRDGSFTNMQNQANASSVIGDWTIEYLVTRDGKLRAKMYRRNFSNVFDATLGTTSATTGASIVYVKSFNKFWDFFGNIFSKRKNKKPRGNKKNPTEENKISEKND</sequence>
<keyword evidence="3 6" id="KW-1133">Transmembrane helix</keyword>
<feature type="transmembrane region" description="Helical" evidence="6">
    <location>
        <begin position="48"/>
        <end position="70"/>
    </location>
</feature>
<dbReference type="Pfam" id="PF04357">
    <property type="entry name" value="TamB"/>
    <property type="match status" value="1"/>
</dbReference>
<evidence type="ECO:0000256" key="4">
    <source>
        <dbReference type="ARBA" id="ARBA00023136"/>
    </source>
</evidence>
<dbReference type="GO" id="GO:0009306">
    <property type="term" value="P:protein secretion"/>
    <property type="evidence" value="ECO:0007669"/>
    <property type="project" value="InterPro"/>
</dbReference>
<keyword evidence="4 6" id="KW-0472">Membrane</keyword>
<keyword evidence="2 6" id="KW-0812">Transmembrane</keyword>
<protein>
    <recommendedName>
        <fullName evidence="7">Translocation and assembly module TamB C-terminal domain-containing protein</fullName>
    </recommendedName>
</protein>
<feature type="domain" description="Translocation and assembly module TamB C-terminal" evidence="7">
    <location>
        <begin position="1095"/>
        <end position="1528"/>
    </location>
</feature>
<evidence type="ECO:0000259" key="7">
    <source>
        <dbReference type="Pfam" id="PF04357"/>
    </source>
</evidence>
<dbReference type="GO" id="GO:0005886">
    <property type="term" value="C:plasma membrane"/>
    <property type="evidence" value="ECO:0007669"/>
    <property type="project" value="InterPro"/>
</dbReference>
<dbReference type="Proteomes" id="UP000199513">
    <property type="component" value="Unassembled WGS sequence"/>
</dbReference>
<evidence type="ECO:0000256" key="2">
    <source>
        <dbReference type="ARBA" id="ARBA00022692"/>
    </source>
</evidence>
<comment type="subcellular location">
    <subcellularLocation>
        <location evidence="1">Membrane</location>
        <topology evidence="1">Single-pass membrane protein</topology>
    </subcellularLocation>
</comment>
<accession>A0A1I2BT95</accession>
<name>A0A1I2BT95_9BACT</name>
<dbReference type="EMBL" id="FONY01000003">
    <property type="protein sequence ID" value="SFE59247.1"/>
    <property type="molecule type" value="Genomic_DNA"/>
</dbReference>
<evidence type="ECO:0000313" key="9">
    <source>
        <dbReference type="Proteomes" id="UP000199513"/>
    </source>
</evidence>
<dbReference type="RefSeq" id="WP_091539628.1">
    <property type="nucleotide sequence ID" value="NZ_FONY01000003.1"/>
</dbReference>
<feature type="compositionally biased region" description="Basic and acidic residues" evidence="5">
    <location>
        <begin position="1573"/>
        <end position="1585"/>
    </location>
</feature>
<dbReference type="PANTHER" id="PTHR36985:SF1">
    <property type="entry name" value="TRANSLOCATION AND ASSEMBLY MODULE SUBUNIT TAMB"/>
    <property type="match status" value="1"/>
</dbReference>
<evidence type="ECO:0000256" key="3">
    <source>
        <dbReference type="ARBA" id="ARBA00022989"/>
    </source>
</evidence>
<dbReference type="STRING" id="1003.SAMN04488541_1003145"/>
<evidence type="ECO:0000256" key="6">
    <source>
        <dbReference type="SAM" id="Phobius"/>
    </source>
</evidence>
<evidence type="ECO:0000256" key="5">
    <source>
        <dbReference type="SAM" id="MobiDB-lite"/>
    </source>
</evidence>
<dbReference type="InterPro" id="IPR007452">
    <property type="entry name" value="TamB_C"/>
</dbReference>
<dbReference type="PANTHER" id="PTHR36985">
    <property type="entry name" value="TRANSLOCATION AND ASSEMBLY MODULE SUBUNIT TAMB"/>
    <property type="match status" value="1"/>
</dbReference>
<gene>
    <name evidence="8" type="ORF">SAMN04488541_1003145</name>
</gene>
<organism evidence="8 9">
    <name type="scientific">Thermoflexibacter ruber</name>
    <dbReference type="NCBI Taxonomy" id="1003"/>
    <lineage>
        <taxon>Bacteria</taxon>
        <taxon>Pseudomonadati</taxon>
        <taxon>Bacteroidota</taxon>
        <taxon>Cytophagia</taxon>
        <taxon>Cytophagales</taxon>
        <taxon>Thermoflexibacteraceae</taxon>
        <taxon>Thermoflexibacter</taxon>
    </lineage>
</organism>
<reference evidence="8 9" key="1">
    <citation type="submission" date="2016-10" db="EMBL/GenBank/DDBJ databases">
        <authorList>
            <person name="de Groot N.N."/>
        </authorList>
    </citation>
    <scope>NUCLEOTIDE SEQUENCE [LARGE SCALE GENOMIC DNA]</scope>
    <source>
        <strain>GEY</strain>
        <strain evidence="9">DSM 9560</strain>
    </source>
</reference>
<proteinExistence type="predicted"/>
<keyword evidence="9" id="KW-1185">Reference proteome</keyword>
<feature type="region of interest" description="Disordered" evidence="5">
    <location>
        <begin position="1563"/>
        <end position="1585"/>
    </location>
</feature>